<name>A0ABS8PY37_9BACT</name>
<dbReference type="Pfam" id="PF13692">
    <property type="entry name" value="Glyco_trans_1_4"/>
    <property type="match status" value="1"/>
</dbReference>
<keyword evidence="1" id="KW-0808">Transferase</keyword>
<evidence type="ECO:0000313" key="3">
    <source>
        <dbReference type="Proteomes" id="UP001199816"/>
    </source>
</evidence>
<keyword evidence="3" id="KW-1185">Reference proteome</keyword>
<dbReference type="Proteomes" id="UP001199816">
    <property type="component" value="Unassembled WGS sequence"/>
</dbReference>
<organism evidence="2 3">
    <name type="scientific">Niabella pedocola</name>
    <dbReference type="NCBI Taxonomy" id="1752077"/>
    <lineage>
        <taxon>Bacteria</taxon>
        <taxon>Pseudomonadati</taxon>
        <taxon>Bacteroidota</taxon>
        <taxon>Chitinophagia</taxon>
        <taxon>Chitinophagales</taxon>
        <taxon>Chitinophagaceae</taxon>
        <taxon>Niabella</taxon>
    </lineage>
</organism>
<protein>
    <submittedName>
        <fullName evidence="2">Glycosyltransferase family 4 protein</fullName>
    </submittedName>
</protein>
<proteinExistence type="predicted"/>
<dbReference type="SUPFAM" id="SSF53756">
    <property type="entry name" value="UDP-Glycosyltransferase/glycogen phosphorylase"/>
    <property type="match status" value="1"/>
</dbReference>
<comment type="caution">
    <text evidence="2">The sequence shown here is derived from an EMBL/GenBank/DDBJ whole genome shotgun (WGS) entry which is preliminary data.</text>
</comment>
<dbReference type="EMBL" id="JAJNEC010000008">
    <property type="protein sequence ID" value="MCD2425982.1"/>
    <property type="molecule type" value="Genomic_DNA"/>
</dbReference>
<dbReference type="RefSeq" id="WP_231008573.1">
    <property type="nucleotide sequence ID" value="NZ_JAJNEC010000008.1"/>
</dbReference>
<gene>
    <name evidence="2" type="ORF">LQ567_24575</name>
</gene>
<dbReference type="PANTHER" id="PTHR46401">
    <property type="entry name" value="GLYCOSYLTRANSFERASE WBBK-RELATED"/>
    <property type="match status" value="1"/>
</dbReference>
<evidence type="ECO:0000313" key="2">
    <source>
        <dbReference type="EMBL" id="MCD2425982.1"/>
    </source>
</evidence>
<accession>A0ABS8PY37</accession>
<dbReference type="Gene3D" id="3.40.50.2000">
    <property type="entry name" value="Glycogen Phosphorylase B"/>
    <property type="match status" value="1"/>
</dbReference>
<reference evidence="2 3" key="1">
    <citation type="submission" date="2021-11" db="EMBL/GenBank/DDBJ databases">
        <title>Genomic of Niabella pedocola.</title>
        <authorList>
            <person name="Wu T."/>
        </authorList>
    </citation>
    <scope>NUCLEOTIDE SEQUENCE [LARGE SCALE GENOMIC DNA]</scope>
    <source>
        <strain evidence="2 3">JCM 31011</strain>
    </source>
</reference>
<evidence type="ECO:0000256" key="1">
    <source>
        <dbReference type="ARBA" id="ARBA00022679"/>
    </source>
</evidence>
<dbReference type="PANTHER" id="PTHR46401:SF2">
    <property type="entry name" value="GLYCOSYLTRANSFERASE WBBK-RELATED"/>
    <property type="match status" value="1"/>
</dbReference>
<sequence length="388" mass="44779">MSKKSLLYFIPFNIMKNNAGAIRTAWNYLEAFHHLDMDVDYVHSNDTWGGPMSDTEVDDLKQTGLVRNIYHLNRKPENIRSLRHWLAYRIQRLGRDVSSGRSLPSFVTTYNQYLFNEMLKKHRYDYIIISYAHWANLVRENRYTGNAKLIIDTHDFMTAQERVWKKFNVGRAFNKEIKRLSLFDAVWTVSADERYLFQQFVDKKVVLVPFCAQDHTMMEAVAKNYDIIYVGGDNVHNIKAADWFFKEVYPLLDASVRYCVVGSIHRYVPDRENIYKVPYAADLEDYYPRAKLAICPMLSGTGVKVKVVEALSYALPVVCSPRGVDGLLNKTENGCVVAASAPDFAAAIQKLLQTPDFYNEMRLQAGTFFQKNHKKENLYTIIGNALNC</sequence>